<dbReference type="Gene3D" id="3.40.630.30">
    <property type="match status" value="1"/>
</dbReference>
<dbReference type="GO" id="GO:0008999">
    <property type="term" value="F:protein-N-terminal-alanine acetyltransferase activity"/>
    <property type="evidence" value="ECO:0007669"/>
    <property type="project" value="TreeGrafter"/>
</dbReference>
<reference evidence="3" key="1">
    <citation type="journal article" date="2020" name="MBio">
        <title>Horizontal gene transfer to a defensive symbiont with a reduced genome amongst a multipartite beetle microbiome.</title>
        <authorList>
            <person name="Waterworth S.C."/>
            <person name="Florez L.V."/>
            <person name="Rees E.R."/>
            <person name="Hertweck C."/>
            <person name="Kaltenpoth M."/>
            <person name="Kwan J.C."/>
        </authorList>
    </citation>
    <scope>NUCLEOTIDE SEQUENCE [LARGE SCALE GENOMIC DNA]</scope>
</reference>
<sequence>MPPLHTRRLALQPFSPADADEAFAALTPALTRYMAFDPPPSAQAFECIWRAWIRRIDEGSEATFVVRERQTGDFIGIAAVHDAQAREPELGIWISEREHGKGYGREAVAAAMQWCALQFSSVAFSYPVAVENLPSRRTAEALGGQVVATEQTAKFTQVVYRLPAERGSDPFSSGKGI</sequence>
<dbReference type="GO" id="GO:0005737">
    <property type="term" value="C:cytoplasm"/>
    <property type="evidence" value="ECO:0007669"/>
    <property type="project" value="TreeGrafter"/>
</dbReference>
<dbReference type="PANTHER" id="PTHR43441">
    <property type="entry name" value="RIBOSOMAL-PROTEIN-SERINE ACETYLTRANSFERASE"/>
    <property type="match status" value="1"/>
</dbReference>
<feature type="domain" description="N-acetyltransferase" evidence="1">
    <location>
        <begin position="9"/>
        <end position="165"/>
    </location>
</feature>
<evidence type="ECO:0000313" key="2">
    <source>
        <dbReference type="EMBL" id="KAF1017472.1"/>
    </source>
</evidence>
<dbReference type="GO" id="GO:1990189">
    <property type="term" value="F:protein N-terminal-serine acetyltransferase activity"/>
    <property type="evidence" value="ECO:0007669"/>
    <property type="project" value="TreeGrafter"/>
</dbReference>
<evidence type="ECO:0000313" key="3">
    <source>
        <dbReference type="Proteomes" id="UP000487117"/>
    </source>
</evidence>
<dbReference type="PROSITE" id="PS51186">
    <property type="entry name" value="GNAT"/>
    <property type="match status" value="1"/>
</dbReference>
<comment type="caution">
    <text evidence="2">The sequence shown here is derived from an EMBL/GenBank/DDBJ whole genome shotgun (WGS) entry which is preliminary data.</text>
</comment>
<dbReference type="SUPFAM" id="SSF55729">
    <property type="entry name" value="Acyl-CoA N-acyltransferases (Nat)"/>
    <property type="match status" value="1"/>
</dbReference>
<dbReference type="Pfam" id="PF13302">
    <property type="entry name" value="Acetyltransf_3"/>
    <property type="match status" value="1"/>
</dbReference>
<dbReference type="InterPro" id="IPR051908">
    <property type="entry name" value="Ribosomal_N-acetyltransferase"/>
</dbReference>
<dbReference type="InterPro" id="IPR000182">
    <property type="entry name" value="GNAT_dom"/>
</dbReference>
<gene>
    <name evidence="2" type="ORF">GAK31_00737</name>
</gene>
<proteinExistence type="predicted"/>
<evidence type="ECO:0000259" key="1">
    <source>
        <dbReference type="PROSITE" id="PS51186"/>
    </source>
</evidence>
<dbReference type="AlphaFoldDB" id="A0A7V8JN82"/>
<dbReference type="PANTHER" id="PTHR43441:SF10">
    <property type="entry name" value="ACETYLTRANSFERASE"/>
    <property type="match status" value="1"/>
</dbReference>
<organism evidence="2 3">
    <name type="scientific">Stenotrophomonas maltophilia</name>
    <name type="common">Pseudomonas maltophilia</name>
    <name type="synonym">Xanthomonas maltophilia</name>
    <dbReference type="NCBI Taxonomy" id="40324"/>
    <lineage>
        <taxon>Bacteria</taxon>
        <taxon>Pseudomonadati</taxon>
        <taxon>Pseudomonadota</taxon>
        <taxon>Gammaproteobacteria</taxon>
        <taxon>Lysobacterales</taxon>
        <taxon>Lysobacteraceae</taxon>
        <taxon>Stenotrophomonas</taxon>
        <taxon>Stenotrophomonas maltophilia group</taxon>
    </lineage>
</organism>
<name>A0A7V8JN82_STEMA</name>
<dbReference type="InterPro" id="IPR016181">
    <property type="entry name" value="Acyl_CoA_acyltransferase"/>
</dbReference>
<dbReference type="EMBL" id="WNDS01000001">
    <property type="protein sequence ID" value="KAF1017472.1"/>
    <property type="molecule type" value="Genomic_DNA"/>
</dbReference>
<dbReference type="Proteomes" id="UP000487117">
    <property type="component" value="Unassembled WGS sequence"/>
</dbReference>
<protein>
    <recommendedName>
        <fullName evidence="1">N-acetyltransferase domain-containing protein</fullName>
    </recommendedName>
</protein>
<accession>A0A7V8JN82</accession>